<dbReference type="CDD" id="cd06558">
    <property type="entry name" value="crotonase-like"/>
    <property type="match status" value="1"/>
</dbReference>
<dbReference type="GO" id="GO:0016853">
    <property type="term" value="F:isomerase activity"/>
    <property type="evidence" value="ECO:0007669"/>
    <property type="project" value="UniProtKB-KW"/>
</dbReference>
<protein>
    <submittedName>
        <fullName evidence="2">Enoyl-CoA hydratase/isomerase family protein</fullName>
    </submittedName>
</protein>
<dbReference type="Pfam" id="PF00378">
    <property type="entry name" value="ECH_1"/>
    <property type="match status" value="1"/>
</dbReference>
<dbReference type="InterPro" id="IPR001753">
    <property type="entry name" value="Enoyl-CoA_hydra/iso"/>
</dbReference>
<organism evidence="2 3">
    <name type="scientific">Streptacidiphilus pinicola</name>
    <dbReference type="NCBI Taxonomy" id="2219663"/>
    <lineage>
        <taxon>Bacteria</taxon>
        <taxon>Bacillati</taxon>
        <taxon>Actinomycetota</taxon>
        <taxon>Actinomycetes</taxon>
        <taxon>Kitasatosporales</taxon>
        <taxon>Streptomycetaceae</taxon>
        <taxon>Streptacidiphilus</taxon>
    </lineage>
</organism>
<evidence type="ECO:0000313" key="2">
    <source>
        <dbReference type="EMBL" id="RAG82155.1"/>
    </source>
</evidence>
<gene>
    <name evidence="2" type="ORF">DN069_29175</name>
</gene>
<evidence type="ECO:0000256" key="1">
    <source>
        <dbReference type="ARBA" id="ARBA00005254"/>
    </source>
</evidence>
<dbReference type="OrthoDB" id="3473569at2"/>
<dbReference type="PANTHER" id="PTHR43459:SF1">
    <property type="entry name" value="EG:BACN32G11.4 PROTEIN"/>
    <property type="match status" value="1"/>
</dbReference>
<dbReference type="Proteomes" id="UP000248889">
    <property type="component" value="Unassembled WGS sequence"/>
</dbReference>
<dbReference type="InterPro" id="IPR014748">
    <property type="entry name" value="Enoyl-CoA_hydra_C"/>
</dbReference>
<evidence type="ECO:0000313" key="3">
    <source>
        <dbReference type="Proteomes" id="UP000248889"/>
    </source>
</evidence>
<dbReference type="Gene3D" id="1.10.12.10">
    <property type="entry name" value="Lyase 2-enoyl-coa Hydratase, Chain A, domain 2"/>
    <property type="match status" value="1"/>
</dbReference>
<comment type="similarity">
    <text evidence="1">Belongs to the enoyl-CoA hydratase/isomerase family.</text>
</comment>
<reference evidence="2 3" key="1">
    <citation type="submission" date="2018-06" db="EMBL/GenBank/DDBJ databases">
        <title>Streptacidiphilus pinicola sp. nov., isolated from pine grove soil.</title>
        <authorList>
            <person name="Roh S.G."/>
            <person name="Park S."/>
            <person name="Kim M.-K."/>
            <person name="Yun B.-R."/>
            <person name="Park J."/>
            <person name="Kim M.J."/>
            <person name="Kim Y.S."/>
            <person name="Kim S.B."/>
        </authorList>
    </citation>
    <scope>NUCLEOTIDE SEQUENCE [LARGE SCALE GENOMIC DNA]</scope>
    <source>
        <strain evidence="2 3">MMS16-CNU450</strain>
    </source>
</reference>
<sequence>MQVSDAVLLVEDDAGNGVRRLTLNRPEALNAVTAELRERLIAALEQASADRNVRVVVLTGAGRAFCSGADLSGGAEGERIPGDVARMLRQGVQRMVSAVLDCEKPVLCALNGVAAGIGVQLALACDLVVAAEEASLVQVFAKRGLVPDGGAAWLLPRLVGVQRAKELLFLGEKVRAADAERIGLVNRVVPGPELEKVVAEWADRLATGPTRAYALTKALVNASLDGDRAASFAAEATAQEINMTTHDAQEGVRAFVERRAAKFEGR</sequence>
<dbReference type="Gene3D" id="3.90.226.10">
    <property type="entry name" value="2-enoyl-CoA Hydratase, Chain A, domain 1"/>
    <property type="match status" value="1"/>
</dbReference>
<dbReference type="SUPFAM" id="SSF52096">
    <property type="entry name" value="ClpP/crotonase"/>
    <property type="match status" value="1"/>
</dbReference>
<dbReference type="AlphaFoldDB" id="A0A2X0JYY1"/>
<keyword evidence="2" id="KW-0413">Isomerase</keyword>
<dbReference type="RefSeq" id="WP_111506003.1">
    <property type="nucleotide sequence ID" value="NZ_QKYN01000122.1"/>
</dbReference>
<dbReference type="InterPro" id="IPR029045">
    <property type="entry name" value="ClpP/crotonase-like_dom_sf"/>
</dbReference>
<accession>A0A2X0JYY1</accession>
<name>A0A2X0JYY1_9ACTN</name>
<proteinExistence type="inferred from homology"/>
<dbReference type="PANTHER" id="PTHR43459">
    <property type="entry name" value="ENOYL-COA HYDRATASE"/>
    <property type="match status" value="1"/>
</dbReference>
<keyword evidence="3" id="KW-1185">Reference proteome</keyword>
<dbReference type="EMBL" id="QKYN01000122">
    <property type="protein sequence ID" value="RAG82155.1"/>
    <property type="molecule type" value="Genomic_DNA"/>
</dbReference>
<comment type="caution">
    <text evidence="2">The sequence shown here is derived from an EMBL/GenBank/DDBJ whole genome shotgun (WGS) entry which is preliminary data.</text>
</comment>